<dbReference type="Proteomes" id="UP000050741">
    <property type="component" value="Unassembled WGS sequence"/>
</dbReference>
<reference evidence="2" key="2">
    <citation type="submission" date="2014-05" db="EMBL/GenBank/DDBJ databases">
        <title>The genome and life-stage specific transcriptomes of Globodera pallida elucidate key aspects of plant parasitism by a cyst nematode.</title>
        <authorList>
            <person name="Cotton J.A."/>
            <person name="Lilley C.J."/>
            <person name="Jones L.M."/>
            <person name="Kikuchi T."/>
            <person name="Reid A.J."/>
            <person name="Thorpe P."/>
            <person name="Tsai I.J."/>
            <person name="Beasley H."/>
            <person name="Blok V."/>
            <person name="Cock P.J.A."/>
            <person name="Van den Akker S.E."/>
            <person name="Holroyd N."/>
            <person name="Hunt M."/>
            <person name="Mantelin S."/>
            <person name="Naghra H."/>
            <person name="Pain A."/>
            <person name="Palomares-Rius J.E."/>
            <person name="Zarowiecki M."/>
            <person name="Berriman M."/>
            <person name="Jones J.T."/>
            <person name="Urwin P.E."/>
        </authorList>
    </citation>
    <scope>NUCLEOTIDE SEQUENCE [LARGE SCALE GENOMIC DNA]</scope>
    <source>
        <strain evidence="2">Lindley</strain>
    </source>
</reference>
<proteinExistence type="predicted"/>
<feature type="compositionally biased region" description="Basic and acidic residues" evidence="1">
    <location>
        <begin position="22"/>
        <end position="34"/>
    </location>
</feature>
<feature type="region of interest" description="Disordered" evidence="1">
    <location>
        <begin position="1"/>
        <end position="42"/>
    </location>
</feature>
<reference evidence="3" key="3">
    <citation type="submission" date="2016-06" db="UniProtKB">
        <authorList>
            <consortium name="WormBaseParasite"/>
        </authorList>
    </citation>
    <scope>IDENTIFICATION</scope>
</reference>
<accession>A0A183BUD0</accession>
<evidence type="ECO:0000256" key="1">
    <source>
        <dbReference type="SAM" id="MobiDB-lite"/>
    </source>
</evidence>
<sequence length="97" mass="10763">MYFSEPVSKTGAEDEEVGTGSERGRNEGREHDVGEDFDPMDWDEVPEEMNKFLAWLNAEMRSGEMASGELAACASHKFNAATQPAAAGLEIRLQYDF</sequence>
<reference evidence="2" key="1">
    <citation type="submission" date="2013-12" db="EMBL/GenBank/DDBJ databases">
        <authorList>
            <person name="Aslett M."/>
        </authorList>
    </citation>
    <scope>NUCLEOTIDE SEQUENCE [LARGE SCALE GENOMIC DNA]</scope>
    <source>
        <strain evidence="2">Lindley</strain>
    </source>
</reference>
<evidence type="ECO:0000313" key="3">
    <source>
        <dbReference type="WBParaSite" id="GPLIN_000421600"/>
    </source>
</evidence>
<dbReference type="WBParaSite" id="GPLIN_000421600">
    <property type="protein sequence ID" value="GPLIN_000421600"/>
    <property type="gene ID" value="GPLIN_000421600"/>
</dbReference>
<dbReference type="AlphaFoldDB" id="A0A183BUD0"/>
<dbReference type="Gene3D" id="1.10.3290.10">
    <property type="entry name" value="Fido-like domain"/>
    <property type="match status" value="1"/>
</dbReference>
<name>A0A183BUD0_GLOPA</name>
<evidence type="ECO:0000313" key="2">
    <source>
        <dbReference type="Proteomes" id="UP000050741"/>
    </source>
</evidence>
<organism evidence="2 3">
    <name type="scientific">Globodera pallida</name>
    <name type="common">Potato cyst nematode worm</name>
    <name type="synonym">Heterodera pallida</name>
    <dbReference type="NCBI Taxonomy" id="36090"/>
    <lineage>
        <taxon>Eukaryota</taxon>
        <taxon>Metazoa</taxon>
        <taxon>Ecdysozoa</taxon>
        <taxon>Nematoda</taxon>
        <taxon>Chromadorea</taxon>
        <taxon>Rhabditida</taxon>
        <taxon>Tylenchina</taxon>
        <taxon>Tylenchomorpha</taxon>
        <taxon>Tylenchoidea</taxon>
        <taxon>Heteroderidae</taxon>
        <taxon>Heteroderinae</taxon>
        <taxon>Globodera</taxon>
    </lineage>
</organism>
<keyword evidence="2" id="KW-1185">Reference proteome</keyword>
<dbReference type="InterPro" id="IPR036597">
    <property type="entry name" value="Fido-like_dom_sf"/>
</dbReference>
<protein>
    <submittedName>
        <fullName evidence="3">Uncharacterized protein</fullName>
    </submittedName>
</protein>